<dbReference type="InterPro" id="IPR042986">
    <property type="entry name" value="PLEKHS1"/>
</dbReference>
<keyword evidence="4" id="KW-1185">Reference proteome</keyword>
<feature type="compositionally biased region" description="Low complexity" evidence="1">
    <location>
        <begin position="158"/>
        <end position="170"/>
    </location>
</feature>
<feature type="compositionally biased region" description="Basic and acidic residues" evidence="1">
    <location>
        <begin position="467"/>
        <end position="477"/>
    </location>
</feature>
<protein>
    <submittedName>
        <fullName evidence="3">Ph domain-containing protein</fullName>
    </submittedName>
</protein>
<feature type="region of interest" description="Disordered" evidence="1">
    <location>
        <begin position="232"/>
        <end position="251"/>
    </location>
</feature>
<dbReference type="AlphaFoldDB" id="A0A485N767"/>
<accession>A0A485N767</accession>
<dbReference type="InterPro" id="IPR001849">
    <property type="entry name" value="PH_domain"/>
</dbReference>
<organism evidence="3 4">
    <name type="scientific">Lynx pardinus</name>
    <name type="common">Iberian lynx</name>
    <name type="synonym">Felis pardina</name>
    <dbReference type="NCBI Taxonomy" id="191816"/>
    <lineage>
        <taxon>Eukaryota</taxon>
        <taxon>Metazoa</taxon>
        <taxon>Chordata</taxon>
        <taxon>Craniata</taxon>
        <taxon>Vertebrata</taxon>
        <taxon>Euteleostomi</taxon>
        <taxon>Mammalia</taxon>
        <taxon>Eutheria</taxon>
        <taxon>Laurasiatheria</taxon>
        <taxon>Carnivora</taxon>
        <taxon>Feliformia</taxon>
        <taxon>Felidae</taxon>
        <taxon>Felinae</taxon>
        <taxon>Lynx</taxon>
    </lineage>
</organism>
<feature type="region of interest" description="Disordered" evidence="1">
    <location>
        <begin position="454"/>
        <end position="477"/>
    </location>
</feature>
<evidence type="ECO:0000259" key="2">
    <source>
        <dbReference type="PROSITE" id="PS50003"/>
    </source>
</evidence>
<feature type="domain" description="PH" evidence="2">
    <location>
        <begin position="20"/>
        <end position="135"/>
    </location>
</feature>
<dbReference type="InterPro" id="IPR011993">
    <property type="entry name" value="PH-like_dom_sf"/>
</dbReference>
<evidence type="ECO:0000313" key="3">
    <source>
        <dbReference type="EMBL" id="VFV27756.1"/>
    </source>
</evidence>
<reference evidence="3 4" key="1">
    <citation type="submission" date="2019-01" db="EMBL/GenBank/DDBJ databases">
        <authorList>
            <person name="Alioto T."/>
            <person name="Alioto T."/>
        </authorList>
    </citation>
    <scope>NUCLEOTIDE SEQUENCE [LARGE SCALE GENOMIC DNA]</scope>
</reference>
<dbReference type="EMBL" id="CAAGRJ010010356">
    <property type="protein sequence ID" value="VFV27756.1"/>
    <property type="molecule type" value="Genomic_DNA"/>
</dbReference>
<dbReference type="SMART" id="SM00233">
    <property type="entry name" value="PH"/>
    <property type="match status" value="1"/>
</dbReference>
<dbReference type="Proteomes" id="UP000386466">
    <property type="component" value="Unassembled WGS sequence"/>
</dbReference>
<feature type="region of interest" description="Disordered" evidence="1">
    <location>
        <begin position="146"/>
        <end position="198"/>
    </location>
</feature>
<dbReference type="PANTHER" id="PTHR47014:SF1">
    <property type="entry name" value="PLECKSTRIN HOMOLOGY DOMAIN-CONTAINING FAMILY S MEMBER 1"/>
    <property type="match status" value="1"/>
</dbReference>
<dbReference type="SUPFAM" id="SSF50729">
    <property type="entry name" value="PH domain-like"/>
    <property type="match status" value="1"/>
</dbReference>
<dbReference type="PANTHER" id="PTHR47014">
    <property type="entry name" value="PLECKSTRIN HOMOLOGY DOMAIN-CONTAINING FAMILY S MEMBER 1"/>
    <property type="match status" value="1"/>
</dbReference>
<gene>
    <name evidence="3" type="ORF">LYPA_23C014957</name>
</gene>
<evidence type="ECO:0000313" key="4">
    <source>
        <dbReference type="Proteomes" id="UP000386466"/>
    </source>
</evidence>
<dbReference type="PROSITE" id="PS50003">
    <property type="entry name" value="PH_DOMAIN"/>
    <property type="match status" value="1"/>
</dbReference>
<dbReference type="Gene3D" id="2.30.29.30">
    <property type="entry name" value="Pleckstrin-homology domain (PH domain)/Phosphotyrosine-binding domain (PTB)"/>
    <property type="match status" value="1"/>
</dbReference>
<proteinExistence type="predicted"/>
<sequence length="477" mass="53582">MEPKPQKSPGKQFTFYYENEVCKQDYFIKSPPPQLFFSASSWKKRFFILSKSGGRRLHVSYYKDEHRRGSIEIDRNSSVEVGISSHEKMQSVCKMFKCHPDEVMSIRTTNREYFLIGHDREKIKDWVSFMSSFCWGAKAARQNTEQEKFSLGGKRPSSDPSPLLGPSSASEAVSPTPPRNSLPDMHLMENNSPGLRQAHLPHDFLSETTEETEEESHYISPQSILLQLDSLTASNDPGQPAEPDNPEQFSETNEHHYMPMKSCLFRETSHKSADSKEGSQALPEIQNGGLHLQEQGSQSDSCLPPANMEAQTMNDKKGLASLTVVQLSILINNIPDESQVEKLNVFLSPSDVINYLSLMEAAGRICVAQWQGPPHLGCLFFHGDHILAVNDLMPQGLEEASLFLSRSVQKEKIKLTIGRIPNSEKFHAVACTCPLKYKGVVPCRLGESRLEKTLKRSPAIKKGQHQRTGESHARTHC</sequence>
<evidence type="ECO:0000256" key="1">
    <source>
        <dbReference type="SAM" id="MobiDB-lite"/>
    </source>
</evidence>
<name>A0A485N767_LYNPA</name>